<dbReference type="OrthoDB" id="9009994at2"/>
<sequence>MVRSTNFLWMLLMPQNNANKSTLGACADLRLEAQLAEGGGAGRELIAARLTAEISRVSDALVTAAPTVKNELVLLVECLRAARLVVERSASFTNARD</sequence>
<organism evidence="1 2">
    <name type="scientific">Paraburkholderia fungorum</name>
    <dbReference type="NCBI Taxonomy" id="134537"/>
    <lineage>
        <taxon>Bacteria</taxon>
        <taxon>Pseudomonadati</taxon>
        <taxon>Pseudomonadota</taxon>
        <taxon>Betaproteobacteria</taxon>
        <taxon>Burkholderiales</taxon>
        <taxon>Burkholderiaceae</taxon>
        <taxon>Paraburkholderia</taxon>
    </lineage>
</organism>
<evidence type="ECO:0000313" key="1">
    <source>
        <dbReference type="EMBL" id="RKF39101.1"/>
    </source>
</evidence>
<dbReference type="EMBL" id="MCAS01000031">
    <property type="protein sequence ID" value="RKF39101.1"/>
    <property type="molecule type" value="Genomic_DNA"/>
</dbReference>
<dbReference type="AlphaFoldDB" id="A0A3R7GQP2"/>
<reference evidence="1 2" key="1">
    <citation type="submission" date="2016-07" db="EMBL/GenBank/DDBJ databases">
        <title>Genome analysis of Burkholderia fungorum ES3-20.</title>
        <authorList>
            <person name="Xu D."/>
            <person name="Yao R."/>
            <person name="Zheng S."/>
        </authorList>
    </citation>
    <scope>NUCLEOTIDE SEQUENCE [LARGE SCALE GENOMIC DNA]</scope>
    <source>
        <strain evidence="1 2">ES3-20</strain>
    </source>
</reference>
<accession>A0A3R7GQP2</accession>
<gene>
    <name evidence="1" type="ORF">BCY88_33630</name>
</gene>
<comment type="caution">
    <text evidence="1">The sequence shown here is derived from an EMBL/GenBank/DDBJ whole genome shotgun (WGS) entry which is preliminary data.</text>
</comment>
<protein>
    <submittedName>
        <fullName evidence="1">Uncharacterized protein</fullName>
    </submittedName>
</protein>
<dbReference type="Proteomes" id="UP000283709">
    <property type="component" value="Unassembled WGS sequence"/>
</dbReference>
<evidence type="ECO:0000313" key="2">
    <source>
        <dbReference type="Proteomes" id="UP000283709"/>
    </source>
</evidence>
<proteinExistence type="predicted"/>
<name>A0A3R7GQP2_9BURK</name>